<comment type="caution">
    <text evidence="1">The sequence shown here is derived from an EMBL/GenBank/DDBJ whole genome shotgun (WGS) entry which is preliminary data.</text>
</comment>
<dbReference type="RefSeq" id="WP_184199186.1">
    <property type="nucleotide sequence ID" value="NZ_JACIIV010000013.1"/>
</dbReference>
<evidence type="ECO:0000313" key="2">
    <source>
        <dbReference type="Proteomes" id="UP000538147"/>
    </source>
</evidence>
<protein>
    <submittedName>
        <fullName evidence="1">Uncharacterized protein</fullName>
    </submittedName>
</protein>
<reference evidence="1 2" key="1">
    <citation type="submission" date="2020-08" db="EMBL/GenBank/DDBJ databases">
        <title>Genomic Encyclopedia of Type Strains, Phase IV (KMG-IV): sequencing the most valuable type-strain genomes for metagenomic binning, comparative biology and taxonomic classification.</title>
        <authorList>
            <person name="Goeker M."/>
        </authorList>
    </citation>
    <scope>NUCLEOTIDE SEQUENCE [LARGE SCALE GENOMIC DNA]</scope>
    <source>
        <strain evidence="1 2">DSM 102189</strain>
    </source>
</reference>
<keyword evidence="2" id="KW-1185">Reference proteome</keyword>
<name>A0A841L5H2_9SPHN</name>
<accession>A0A841L5H2</accession>
<evidence type="ECO:0000313" key="1">
    <source>
        <dbReference type="EMBL" id="MBB6227867.1"/>
    </source>
</evidence>
<proteinExistence type="predicted"/>
<dbReference type="EMBL" id="JACIIV010000013">
    <property type="protein sequence ID" value="MBB6227867.1"/>
    <property type="molecule type" value="Genomic_DNA"/>
</dbReference>
<dbReference type="Proteomes" id="UP000538147">
    <property type="component" value="Unassembled WGS sequence"/>
</dbReference>
<dbReference type="AlphaFoldDB" id="A0A841L5H2"/>
<sequence length="121" mass="12508">MIWTSLLGIFTLVGLAWALGFRKSASLTDAGMAAAEAAVAIAGFDPAEAVVSDSADAAIVVARDGRLALVRCFGDRFVVRLLKGAQARVEGGTLHLRLAEPGFPDAALVLGADTARWGARV</sequence>
<gene>
    <name evidence="1" type="ORF">FHS79_002048</name>
</gene>
<organism evidence="1 2">
    <name type="scientific">Polymorphobacter multimanifer</name>
    <dbReference type="NCBI Taxonomy" id="1070431"/>
    <lineage>
        <taxon>Bacteria</taxon>
        <taxon>Pseudomonadati</taxon>
        <taxon>Pseudomonadota</taxon>
        <taxon>Alphaproteobacteria</taxon>
        <taxon>Sphingomonadales</taxon>
        <taxon>Sphingosinicellaceae</taxon>
        <taxon>Polymorphobacter</taxon>
    </lineage>
</organism>